<dbReference type="OMA" id="TWAENIS"/>
<dbReference type="STRING" id="7719.ENSCINP00000003196"/>
<dbReference type="InterPro" id="IPR050930">
    <property type="entry name" value="MFS_Vesicular_Transporter"/>
</dbReference>
<dbReference type="GeneTree" id="ENSGT00940000156674"/>
<name>F6UM41_CIOIN</name>
<accession>F6UM41</accession>
<dbReference type="Proteomes" id="UP000008144">
    <property type="component" value="Unassembled WGS sequence"/>
</dbReference>
<reference evidence="7" key="2">
    <citation type="submission" date="2025-08" db="UniProtKB">
        <authorList>
            <consortium name="Ensembl"/>
        </authorList>
    </citation>
    <scope>IDENTIFICATION</scope>
</reference>
<reference evidence="8" key="1">
    <citation type="journal article" date="2002" name="Science">
        <title>The draft genome of Ciona intestinalis: insights into chordate and vertebrate origins.</title>
        <authorList>
            <person name="Dehal P."/>
            <person name="Satou Y."/>
            <person name="Campbell R.K."/>
            <person name="Chapman J."/>
            <person name="Degnan B."/>
            <person name="De Tomaso A."/>
            <person name="Davidson B."/>
            <person name="Di Gregorio A."/>
            <person name="Gelpke M."/>
            <person name="Goodstein D.M."/>
            <person name="Harafuji N."/>
            <person name="Hastings K.E."/>
            <person name="Ho I."/>
            <person name="Hotta K."/>
            <person name="Huang W."/>
            <person name="Kawashima T."/>
            <person name="Lemaire P."/>
            <person name="Martinez D."/>
            <person name="Meinertzhagen I.A."/>
            <person name="Necula S."/>
            <person name="Nonaka M."/>
            <person name="Putnam N."/>
            <person name="Rash S."/>
            <person name="Saiga H."/>
            <person name="Satake M."/>
            <person name="Terry A."/>
            <person name="Yamada L."/>
            <person name="Wang H.G."/>
            <person name="Awazu S."/>
            <person name="Azumi K."/>
            <person name="Boore J."/>
            <person name="Branno M."/>
            <person name="Chin-Bow S."/>
            <person name="DeSantis R."/>
            <person name="Doyle S."/>
            <person name="Francino P."/>
            <person name="Keys D.N."/>
            <person name="Haga S."/>
            <person name="Hayashi H."/>
            <person name="Hino K."/>
            <person name="Imai K.S."/>
            <person name="Inaba K."/>
            <person name="Kano S."/>
            <person name="Kobayashi K."/>
            <person name="Kobayashi M."/>
            <person name="Lee B.I."/>
            <person name="Makabe K.W."/>
            <person name="Manohar C."/>
            <person name="Matassi G."/>
            <person name="Medina M."/>
            <person name="Mochizuki Y."/>
            <person name="Mount S."/>
            <person name="Morishita T."/>
            <person name="Miura S."/>
            <person name="Nakayama A."/>
            <person name="Nishizaka S."/>
            <person name="Nomoto H."/>
            <person name="Ohta F."/>
            <person name="Oishi K."/>
            <person name="Rigoutsos I."/>
            <person name="Sano M."/>
            <person name="Sasaki A."/>
            <person name="Sasakura Y."/>
            <person name="Shoguchi E."/>
            <person name="Shin-i T."/>
            <person name="Spagnuolo A."/>
            <person name="Stainier D."/>
            <person name="Suzuki M.M."/>
            <person name="Tassy O."/>
            <person name="Takatori N."/>
            <person name="Tokuoka M."/>
            <person name="Yagi K."/>
            <person name="Yoshizaki F."/>
            <person name="Wada S."/>
            <person name="Zhang C."/>
            <person name="Hyatt P.D."/>
            <person name="Larimer F."/>
            <person name="Detter C."/>
            <person name="Doggett N."/>
            <person name="Glavina T."/>
            <person name="Hawkins T."/>
            <person name="Richardson P."/>
            <person name="Lucas S."/>
            <person name="Kohara Y."/>
            <person name="Levine M."/>
            <person name="Satoh N."/>
            <person name="Rokhsar D.S."/>
        </authorList>
    </citation>
    <scope>NUCLEOTIDE SEQUENCE [LARGE SCALE GENOMIC DNA]</scope>
</reference>
<dbReference type="HOGENOM" id="CLU_1299346_0_0_1"/>
<keyword evidence="4 6" id="KW-1133">Transmembrane helix</keyword>
<evidence type="ECO:0000256" key="5">
    <source>
        <dbReference type="ARBA" id="ARBA00023136"/>
    </source>
</evidence>
<dbReference type="PANTHER" id="PTHR23506:SF26">
    <property type="entry name" value="MFS-TYPE TRANSPORTER SLC18B1"/>
    <property type="match status" value="1"/>
</dbReference>
<evidence type="ECO:0000256" key="2">
    <source>
        <dbReference type="ARBA" id="ARBA00022448"/>
    </source>
</evidence>
<keyword evidence="3 6" id="KW-0812">Transmembrane</keyword>
<evidence type="ECO:0000313" key="7">
    <source>
        <dbReference type="Ensembl" id="ENSCINP00000003196.2"/>
    </source>
</evidence>
<keyword evidence="2" id="KW-0813">Transport</keyword>
<organism evidence="7 8">
    <name type="scientific">Ciona intestinalis</name>
    <name type="common">Transparent sea squirt</name>
    <name type="synonym">Ascidia intestinalis</name>
    <dbReference type="NCBI Taxonomy" id="7719"/>
    <lineage>
        <taxon>Eukaryota</taxon>
        <taxon>Metazoa</taxon>
        <taxon>Chordata</taxon>
        <taxon>Tunicata</taxon>
        <taxon>Ascidiacea</taxon>
        <taxon>Phlebobranchia</taxon>
        <taxon>Cionidae</taxon>
        <taxon>Ciona</taxon>
    </lineage>
</organism>
<dbReference type="Gene3D" id="1.20.1250.20">
    <property type="entry name" value="MFS general substrate transporter like domains"/>
    <property type="match status" value="1"/>
</dbReference>
<dbReference type="InParanoid" id="F6UM41"/>
<dbReference type="SUPFAM" id="SSF103473">
    <property type="entry name" value="MFS general substrate transporter"/>
    <property type="match status" value="1"/>
</dbReference>
<dbReference type="InterPro" id="IPR011701">
    <property type="entry name" value="MFS"/>
</dbReference>
<dbReference type="PANTHER" id="PTHR23506">
    <property type="entry name" value="GH10249P"/>
    <property type="match status" value="1"/>
</dbReference>
<comment type="subcellular location">
    <subcellularLocation>
        <location evidence="1">Membrane</location>
        <topology evidence="1">Multi-pass membrane protein</topology>
    </subcellularLocation>
</comment>
<dbReference type="InterPro" id="IPR036259">
    <property type="entry name" value="MFS_trans_sf"/>
</dbReference>
<evidence type="ECO:0000256" key="6">
    <source>
        <dbReference type="SAM" id="Phobius"/>
    </source>
</evidence>
<dbReference type="GO" id="GO:0016020">
    <property type="term" value="C:membrane"/>
    <property type="evidence" value="ECO:0007669"/>
    <property type="project" value="UniProtKB-SubCell"/>
</dbReference>
<evidence type="ECO:0008006" key="9">
    <source>
        <dbReference type="Google" id="ProtNLM"/>
    </source>
</evidence>
<dbReference type="Pfam" id="PF07690">
    <property type="entry name" value="MFS_1"/>
    <property type="match status" value="1"/>
</dbReference>
<keyword evidence="5 6" id="KW-0472">Membrane</keyword>
<dbReference type="Ensembl" id="ENSCINT00000003196.2">
    <property type="protein sequence ID" value="ENSCINP00000003196.2"/>
    <property type="gene ID" value="ENSCING00000001596.2"/>
</dbReference>
<sequence>MFTLSSFFASNLDTFLNDEFDMSPVIVGVTMLIGSLCYGITSPIWGYIADRWKKNFLMEIGTLGEFVAMVLIGPALLLKSWFGIEKQTLPLLYAAICVKGSFTGAALMPTFTDMVDAASELKVQESLLAQYGMVSGLWNTAFSLGDISGPLLGGLLVGKFGFENTAAILGLCCLGLMVIKISERIIRRCCCKPTIVESNSEYESLLPNAPDV</sequence>
<dbReference type="AlphaFoldDB" id="F6UM41"/>
<evidence type="ECO:0000256" key="3">
    <source>
        <dbReference type="ARBA" id="ARBA00022692"/>
    </source>
</evidence>
<evidence type="ECO:0000313" key="8">
    <source>
        <dbReference type="Proteomes" id="UP000008144"/>
    </source>
</evidence>
<dbReference type="GO" id="GO:0022857">
    <property type="term" value="F:transmembrane transporter activity"/>
    <property type="evidence" value="ECO:0007669"/>
    <property type="project" value="InterPro"/>
</dbReference>
<reference evidence="7" key="3">
    <citation type="submission" date="2025-09" db="UniProtKB">
        <authorList>
            <consortium name="Ensembl"/>
        </authorList>
    </citation>
    <scope>IDENTIFICATION</scope>
</reference>
<proteinExistence type="predicted"/>
<feature type="transmembrane region" description="Helical" evidence="6">
    <location>
        <begin position="25"/>
        <end position="48"/>
    </location>
</feature>
<protein>
    <recommendedName>
        <fullName evidence="9">Major facilitator superfamily (MFS) profile domain-containing protein</fullName>
    </recommendedName>
</protein>
<evidence type="ECO:0000256" key="4">
    <source>
        <dbReference type="ARBA" id="ARBA00022989"/>
    </source>
</evidence>
<feature type="transmembrane region" description="Helical" evidence="6">
    <location>
        <begin position="160"/>
        <end position="179"/>
    </location>
</feature>
<feature type="transmembrane region" description="Helical" evidence="6">
    <location>
        <begin position="60"/>
        <end position="82"/>
    </location>
</feature>
<evidence type="ECO:0000256" key="1">
    <source>
        <dbReference type="ARBA" id="ARBA00004141"/>
    </source>
</evidence>
<keyword evidence="8" id="KW-1185">Reference proteome</keyword>